<comment type="similarity">
    <text evidence="1">Belongs to the histone deacetylase family.</text>
</comment>
<dbReference type="SUPFAM" id="SSF52768">
    <property type="entry name" value="Arginase/deacetylase"/>
    <property type="match status" value="1"/>
</dbReference>
<evidence type="ECO:0000256" key="2">
    <source>
        <dbReference type="ARBA" id="ARBA00022801"/>
    </source>
</evidence>
<dbReference type="Gene3D" id="3.40.800.20">
    <property type="entry name" value="Histone deacetylase domain"/>
    <property type="match status" value="1"/>
</dbReference>
<evidence type="ECO:0000313" key="4">
    <source>
        <dbReference type="EMBL" id="MFE4107422.1"/>
    </source>
</evidence>
<organism evidence="4 5">
    <name type="scientific">Almyronema epifaneia S1</name>
    <dbReference type="NCBI Taxonomy" id="2991925"/>
    <lineage>
        <taxon>Bacteria</taxon>
        <taxon>Bacillati</taxon>
        <taxon>Cyanobacteriota</taxon>
        <taxon>Cyanophyceae</taxon>
        <taxon>Nodosilineales</taxon>
        <taxon>Nodosilineaceae</taxon>
        <taxon>Almyronema</taxon>
        <taxon>Almyronema epifaneia</taxon>
    </lineage>
</organism>
<evidence type="ECO:0000313" key="5">
    <source>
        <dbReference type="Proteomes" id="UP001600165"/>
    </source>
</evidence>
<keyword evidence="2" id="KW-0378">Hydrolase</keyword>
<gene>
    <name evidence="4" type="ORF">ACFVKH_14105</name>
</gene>
<dbReference type="InterPro" id="IPR000286">
    <property type="entry name" value="HDACs"/>
</dbReference>
<dbReference type="Proteomes" id="UP001600165">
    <property type="component" value="Unassembled WGS sequence"/>
</dbReference>
<protein>
    <submittedName>
        <fullName evidence="4">Histone deacetylase</fullName>
    </submittedName>
</protein>
<dbReference type="Pfam" id="PF00850">
    <property type="entry name" value="Hist_deacetyl"/>
    <property type="match status" value="1"/>
</dbReference>
<accession>A0ABW6IID4</accession>
<dbReference type="InterPro" id="IPR023801">
    <property type="entry name" value="His_deacetylse_dom"/>
</dbReference>
<keyword evidence="5" id="KW-1185">Reference proteome</keyword>
<dbReference type="PANTHER" id="PTHR10625">
    <property type="entry name" value="HISTONE DEACETYLASE HDAC1-RELATED"/>
    <property type="match status" value="1"/>
</dbReference>
<name>A0ABW6IID4_9CYAN</name>
<sequence length="306" mass="33626">MNGLPVVYHPDYVVPLPVGHRFPMAKFGLLCEQLLAERVITSAQIYQPGPPPLDWIELVHTPAYVQAYQQGTLSAKAQRRIGLPWSPALVKRTCTAVGGTILTAKLALQFGLACNTAGGTHHAFADYGSGFCIFNDLAIAARLLQKQGLVRQVLIVDLDVHQGDGTAHIFHDDASVFTFSMHCEVNFPGRKQQSDLDVPLAERLEDEAYLTCLKTYLPDLLNQVKPDLVLFDAGADTHKGDRLGKLALSNAGLYQREYYVLNTCLQAGYPVASVIGGGYAEDMRALVDRHAMLHRAAAQVYRQNRL</sequence>
<proteinExistence type="inferred from homology"/>
<dbReference type="EMBL" id="JBHZOL010000086">
    <property type="protein sequence ID" value="MFE4107422.1"/>
    <property type="molecule type" value="Genomic_DNA"/>
</dbReference>
<dbReference type="PANTHER" id="PTHR10625:SF19">
    <property type="entry name" value="HISTONE DEACETYLASE 12"/>
    <property type="match status" value="1"/>
</dbReference>
<evidence type="ECO:0000256" key="1">
    <source>
        <dbReference type="ARBA" id="ARBA00005947"/>
    </source>
</evidence>
<dbReference type="InterPro" id="IPR044150">
    <property type="entry name" value="HDAC_classIV"/>
</dbReference>
<dbReference type="InterPro" id="IPR023696">
    <property type="entry name" value="Ureohydrolase_dom_sf"/>
</dbReference>
<dbReference type="RefSeq" id="WP_377966115.1">
    <property type="nucleotide sequence ID" value="NZ_JBHZOL010000086.1"/>
</dbReference>
<dbReference type="InterPro" id="IPR037138">
    <property type="entry name" value="His_deacetylse_dom_sf"/>
</dbReference>
<feature type="domain" description="Histone deacetylase" evidence="3">
    <location>
        <begin position="21"/>
        <end position="282"/>
    </location>
</feature>
<comment type="caution">
    <text evidence="4">The sequence shown here is derived from an EMBL/GenBank/DDBJ whole genome shotgun (WGS) entry which is preliminary data.</text>
</comment>
<reference evidence="4 5" key="1">
    <citation type="submission" date="2024-10" db="EMBL/GenBank/DDBJ databases">
        <authorList>
            <person name="Ratan Roy A."/>
            <person name="Morales Sandoval P.H."/>
            <person name="De Los Santos Villalobos S."/>
            <person name="Chakraborty S."/>
            <person name="Mukherjee J."/>
        </authorList>
    </citation>
    <scope>NUCLEOTIDE SEQUENCE [LARGE SCALE GENOMIC DNA]</scope>
    <source>
        <strain evidence="4 5">S1</strain>
    </source>
</reference>
<evidence type="ECO:0000259" key="3">
    <source>
        <dbReference type="Pfam" id="PF00850"/>
    </source>
</evidence>
<dbReference type="PRINTS" id="PR01270">
    <property type="entry name" value="HDASUPER"/>
</dbReference>
<dbReference type="CDD" id="cd09993">
    <property type="entry name" value="HDAC_classIV"/>
    <property type="match status" value="1"/>
</dbReference>